<reference evidence="1 2" key="1">
    <citation type="journal article" date="2021" name="ISME J.">
        <title>Genomic evolution of the class Acidithiobacillia: deep-branching Proteobacteria living in extreme acidic conditions.</title>
        <authorList>
            <person name="Moya-Beltran A."/>
            <person name="Beard S."/>
            <person name="Rojas-Villalobos C."/>
            <person name="Issotta F."/>
            <person name="Gallardo Y."/>
            <person name="Ulloa R."/>
            <person name="Giaveno A."/>
            <person name="Degli Esposti M."/>
            <person name="Johnson D.B."/>
            <person name="Quatrini R."/>
        </authorList>
    </citation>
    <scope>NUCLEOTIDE SEQUENCE [LARGE SCALE GENOMIC DNA]</scope>
    <source>
        <strain evidence="1 2">CF3</strain>
    </source>
</reference>
<sequence>MFDPGMLRYIVLQHIAEQSRHGYELIKLLQKQSGGLYSPSPGMIYPMLAMLEDLGQVSAVSEGNKKLYAITRQGQEFLDQNRAMVAAIEKQIAVRCSDGAQQVRERLHLLRDAVCNRVREHQLLPDQIRQIEDVLDKALTEIQAL</sequence>
<accession>A0ACD5IJ55</accession>
<evidence type="ECO:0000313" key="1">
    <source>
        <dbReference type="EMBL" id="XRP72699.1"/>
    </source>
</evidence>
<evidence type="ECO:0000313" key="2">
    <source>
        <dbReference type="Proteomes" id="UP001196097"/>
    </source>
</evidence>
<proteinExistence type="predicted"/>
<gene>
    <name evidence="1" type="ORF">HF292_013010</name>
</gene>
<keyword evidence="2" id="KW-1185">Reference proteome</keyword>
<dbReference type="EMBL" id="CP130946">
    <property type="protein sequence ID" value="XRP72699.1"/>
    <property type="molecule type" value="Genomic_DNA"/>
</dbReference>
<name>A0ACD5IJ55_9PROT</name>
<dbReference type="Proteomes" id="UP001196097">
    <property type="component" value="Chromosome"/>
</dbReference>
<organism evidence="1 2">
    <name type="scientific">Acidithiobacillus ferruginosus</name>
    <dbReference type="NCBI Taxonomy" id="3063951"/>
    <lineage>
        <taxon>Bacteria</taxon>
        <taxon>Pseudomonadati</taxon>
        <taxon>Pseudomonadota</taxon>
        <taxon>Acidithiobacillia</taxon>
        <taxon>Acidithiobacillales</taxon>
        <taxon>Acidithiobacillaceae</taxon>
        <taxon>Acidithiobacillus</taxon>
    </lineage>
</organism>
<protein>
    <submittedName>
        <fullName evidence="1">PadR family transcriptional regulator</fullName>
    </submittedName>
</protein>